<evidence type="ECO:0000313" key="1">
    <source>
        <dbReference type="EMBL" id="GAA56658.1"/>
    </source>
</evidence>
<evidence type="ECO:0000313" key="2">
    <source>
        <dbReference type="Proteomes" id="UP000008909"/>
    </source>
</evidence>
<proteinExistence type="predicted"/>
<reference evidence="1" key="1">
    <citation type="journal article" date="2011" name="Genome Biol.">
        <title>The draft genome of the carcinogenic human liver fluke Clonorchis sinensis.</title>
        <authorList>
            <person name="Wang X."/>
            <person name="Chen W."/>
            <person name="Huang Y."/>
            <person name="Sun J."/>
            <person name="Men J."/>
            <person name="Liu H."/>
            <person name="Luo F."/>
            <person name="Guo L."/>
            <person name="Lv X."/>
            <person name="Deng C."/>
            <person name="Zhou C."/>
            <person name="Fan Y."/>
            <person name="Li X."/>
            <person name="Huang L."/>
            <person name="Hu Y."/>
            <person name="Liang C."/>
            <person name="Hu X."/>
            <person name="Xu J."/>
            <person name="Yu X."/>
        </authorList>
    </citation>
    <scope>NUCLEOTIDE SEQUENCE [LARGE SCALE GENOMIC DNA]</scope>
    <source>
        <strain evidence="1">Henan</strain>
    </source>
</reference>
<protein>
    <submittedName>
        <fullName evidence="1">Uncharacterized protein</fullName>
    </submittedName>
</protein>
<gene>
    <name evidence="1" type="ORF">CLF_111327</name>
</gene>
<dbReference type="Proteomes" id="UP000008909">
    <property type="component" value="Unassembled WGS sequence"/>
</dbReference>
<dbReference type="AlphaFoldDB" id="G7YUM8"/>
<accession>G7YUM8</accession>
<name>G7YUM8_CLOSI</name>
<reference key="2">
    <citation type="submission" date="2011-10" db="EMBL/GenBank/DDBJ databases">
        <title>The genome and transcriptome sequence of Clonorchis sinensis provide insights into the carcinogenic liver fluke.</title>
        <authorList>
            <person name="Wang X."/>
            <person name="Huang Y."/>
            <person name="Chen W."/>
            <person name="Liu H."/>
            <person name="Guo L."/>
            <person name="Chen Y."/>
            <person name="Luo F."/>
            <person name="Zhou W."/>
            <person name="Sun J."/>
            <person name="Mao Q."/>
            <person name="Liang P."/>
            <person name="Zhou C."/>
            <person name="Tian Y."/>
            <person name="Men J."/>
            <person name="Lv X."/>
            <person name="Huang L."/>
            <person name="Zhou J."/>
            <person name="Hu Y."/>
            <person name="Li R."/>
            <person name="Zhang F."/>
            <person name="Lei H."/>
            <person name="Li X."/>
            <person name="Hu X."/>
            <person name="Liang C."/>
            <person name="Xu J."/>
            <person name="Wu Z."/>
            <person name="Yu X."/>
        </authorList>
    </citation>
    <scope>NUCLEOTIDE SEQUENCE</scope>
    <source>
        <strain>Henan</strain>
    </source>
</reference>
<dbReference type="EMBL" id="DF144329">
    <property type="protein sequence ID" value="GAA56658.1"/>
    <property type="molecule type" value="Genomic_DNA"/>
</dbReference>
<sequence length="257" mass="29200">MSGEAFCDYRDDQSHKLCCRDLKLLVIDQISWIGANQSHRSGIQPTNHTAQTCSDVIIAPSVGTDESVRLERPWPRDLRDKLRRYSQAFRNQPSDHSQTVLRSMPQTCLSEAFCQKRDGTDVREDAAIPQKIHARHLNAIQKLGYKVIPRHTDDAVHMKLDGYEKTSGLSGLKKPVLQRQDLVKTGGYIAGFLTQTIRQAKWISYQVDRILRQTNVLPLKLQNRFFVNGLNGAHIYGKGQKFIEVNYAKSNVAVTKK</sequence>
<organism evidence="1 2">
    <name type="scientific">Clonorchis sinensis</name>
    <name type="common">Chinese liver fluke</name>
    <dbReference type="NCBI Taxonomy" id="79923"/>
    <lineage>
        <taxon>Eukaryota</taxon>
        <taxon>Metazoa</taxon>
        <taxon>Spiralia</taxon>
        <taxon>Lophotrochozoa</taxon>
        <taxon>Platyhelminthes</taxon>
        <taxon>Trematoda</taxon>
        <taxon>Digenea</taxon>
        <taxon>Opisthorchiida</taxon>
        <taxon>Opisthorchiata</taxon>
        <taxon>Opisthorchiidae</taxon>
        <taxon>Clonorchis</taxon>
    </lineage>
</organism>
<keyword evidence="2" id="KW-1185">Reference proteome</keyword>